<evidence type="ECO:0000313" key="2">
    <source>
        <dbReference type="Proteomes" id="UP000324222"/>
    </source>
</evidence>
<dbReference type="Proteomes" id="UP000324222">
    <property type="component" value="Unassembled WGS sequence"/>
</dbReference>
<keyword evidence="2" id="KW-1185">Reference proteome</keyword>
<dbReference type="AlphaFoldDB" id="A0A5B7IMT3"/>
<name>A0A5B7IMT3_PORTR</name>
<accession>A0A5B7IMT3</accession>
<comment type="caution">
    <text evidence="1">The sequence shown here is derived from an EMBL/GenBank/DDBJ whole genome shotgun (WGS) entry which is preliminary data.</text>
</comment>
<proteinExistence type="predicted"/>
<protein>
    <submittedName>
        <fullName evidence="1">Uncharacterized protein</fullName>
    </submittedName>
</protein>
<reference evidence="1 2" key="1">
    <citation type="submission" date="2019-05" db="EMBL/GenBank/DDBJ databases">
        <title>Another draft genome of Portunus trituberculatus and its Hox gene families provides insights of decapod evolution.</title>
        <authorList>
            <person name="Jeong J.-H."/>
            <person name="Song I."/>
            <person name="Kim S."/>
            <person name="Choi T."/>
            <person name="Kim D."/>
            <person name="Ryu S."/>
            <person name="Kim W."/>
        </authorList>
    </citation>
    <scope>NUCLEOTIDE SEQUENCE [LARGE SCALE GENOMIC DNA]</scope>
    <source>
        <tissue evidence="1">Muscle</tissue>
    </source>
</reference>
<organism evidence="1 2">
    <name type="scientific">Portunus trituberculatus</name>
    <name type="common">Swimming crab</name>
    <name type="synonym">Neptunus trituberculatus</name>
    <dbReference type="NCBI Taxonomy" id="210409"/>
    <lineage>
        <taxon>Eukaryota</taxon>
        <taxon>Metazoa</taxon>
        <taxon>Ecdysozoa</taxon>
        <taxon>Arthropoda</taxon>
        <taxon>Crustacea</taxon>
        <taxon>Multicrustacea</taxon>
        <taxon>Malacostraca</taxon>
        <taxon>Eumalacostraca</taxon>
        <taxon>Eucarida</taxon>
        <taxon>Decapoda</taxon>
        <taxon>Pleocyemata</taxon>
        <taxon>Brachyura</taxon>
        <taxon>Eubrachyura</taxon>
        <taxon>Portunoidea</taxon>
        <taxon>Portunidae</taxon>
        <taxon>Portuninae</taxon>
        <taxon>Portunus</taxon>
    </lineage>
</organism>
<sequence length="91" mass="10070">MNRGMAGCVKAANHSSPHQITLHSYTFRHSSPLTTLADSQKNEASLEQRGMQAGVAACQGRDQYIGARRVTSGRHNWKISRCSLLRECENV</sequence>
<dbReference type="EMBL" id="VSRR010063129">
    <property type="protein sequence ID" value="MPC83675.1"/>
    <property type="molecule type" value="Genomic_DNA"/>
</dbReference>
<evidence type="ECO:0000313" key="1">
    <source>
        <dbReference type="EMBL" id="MPC83675.1"/>
    </source>
</evidence>
<gene>
    <name evidence="1" type="ORF">E2C01_078390</name>
</gene>